<dbReference type="GO" id="GO:0016787">
    <property type="term" value="F:hydrolase activity"/>
    <property type="evidence" value="ECO:0007669"/>
    <property type="project" value="InterPro"/>
</dbReference>
<keyword evidence="1" id="KW-0732">Signal</keyword>
<dbReference type="Proteomes" id="UP000604083">
    <property type="component" value="Unassembled WGS sequence"/>
</dbReference>
<sequence>MMKTLALTLFLAVPALADHHGEKAALPAGLPAQLDTAKLEESGFTALFDGKTLDGWRKTGGTAEYEVKDGAIRGFGQNVKGNTFLRTNEVFGDFIYVFQFKFIDKDGNSGCMFRGIHKGDDPDGRVMGYQCEHDNWKNGARSWTAGIFDEARRGWLDPHKDAPEEVKAAFTEQGEKVFKWDDWNTIVIKCEGNHLQTWLNGEKRADYTDTNDEHTTLEGFIALQVHSGKSGDILWKNLYLKEL</sequence>
<evidence type="ECO:0000259" key="2">
    <source>
        <dbReference type="Pfam" id="PF06439"/>
    </source>
</evidence>
<dbReference type="RefSeq" id="WP_377174638.1">
    <property type="nucleotide sequence ID" value="NZ_JBHUJA010000047.1"/>
</dbReference>
<gene>
    <name evidence="3" type="ORF">JIN78_03690</name>
</gene>
<dbReference type="Gene3D" id="2.60.120.560">
    <property type="entry name" value="Exo-inulinase, domain 1"/>
    <property type="match status" value="1"/>
</dbReference>
<dbReference type="AlphaFoldDB" id="A0A934RQC6"/>
<evidence type="ECO:0000313" key="3">
    <source>
        <dbReference type="EMBL" id="MBK1833154.1"/>
    </source>
</evidence>
<feature type="chain" id="PRO_5037941384" evidence="1">
    <location>
        <begin position="18"/>
        <end position="243"/>
    </location>
</feature>
<evidence type="ECO:0000313" key="4">
    <source>
        <dbReference type="Proteomes" id="UP000604083"/>
    </source>
</evidence>
<feature type="domain" description="3-keto-alpha-glucoside-1,2-lyase/3-keto-2-hydroxy-glucal hydratase" evidence="2">
    <location>
        <begin position="43"/>
        <end position="241"/>
    </location>
</feature>
<dbReference type="EMBL" id="JAENIO010000006">
    <property type="protein sequence ID" value="MBK1833154.1"/>
    <property type="molecule type" value="Genomic_DNA"/>
</dbReference>
<organism evidence="3 4">
    <name type="scientific">Roseibacillus ishigakijimensis</name>
    <dbReference type="NCBI Taxonomy" id="454146"/>
    <lineage>
        <taxon>Bacteria</taxon>
        <taxon>Pseudomonadati</taxon>
        <taxon>Verrucomicrobiota</taxon>
        <taxon>Verrucomicrobiia</taxon>
        <taxon>Verrucomicrobiales</taxon>
        <taxon>Verrucomicrobiaceae</taxon>
        <taxon>Roseibacillus</taxon>
    </lineage>
</organism>
<name>A0A934RQC6_9BACT</name>
<comment type="caution">
    <text evidence="3">The sequence shown here is derived from an EMBL/GenBank/DDBJ whole genome shotgun (WGS) entry which is preliminary data.</text>
</comment>
<keyword evidence="4" id="KW-1185">Reference proteome</keyword>
<feature type="signal peptide" evidence="1">
    <location>
        <begin position="1"/>
        <end position="17"/>
    </location>
</feature>
<proteinExistence type="predicted"/>
<protein>
    <submittedName>
        <fullName evidence="3">DUF1080 domain-containing protein</fullName>
    </submittedName>
</protein>
<dbReference type="InterPro" id="IPR010496">
    <property type="entry name" value="AL/BT2_dom"/>
</dbReference>
<accession>A0A934RQC6</accession>
<evidence type="ECO:0000256" key="1">
    <source>
        <dbReference type="SAM" id="SignalP"/>
    </source>
</evidence>
<reference evidence="3" key="1">
    <citation type="submission" date="2021-01" db="EMBL/GenBank/DDBJ databases">
        <title>Modified the classification status of verrucomicrobia.</title>
        <authorList>
            <person name="Feng X."/>
        </authorList>
    </citation>
    <scope>NUCLEOTIDE SEQUENCE</scope>
    <source>
        <strain evidence="3">KCTC 12986</strain>
    </source>
</reference>
<dbReference type="Pfam" id="PF06439">
    <property type="entry name" value="3keto-disac_hyd"/>
    <property type="match status" value="1"/>
</dbReference>